<evidence type="ECO:0000259" key="4">
    <source>
        <dbReference type="PROSITE" id="PS50977"/>
    </source>
</evidence>
<dbReference type="SUPFAM" id="SSF46689">
    <property type="entry name" value="Homeodomain-like"/>
    <property type="match status" value="1"/>
</dbReference>
<name>A0ABQ3MPP0_9PSEU</name>
<feature type="compositionally biased region" description="Basic and acidic residues" evidence="3">
    <location>
        <begin position="1"/>
        <end position="11"/>
    </location>
</feature>
<evidence type="ECO:0000256" key="2">
    <source>
        <dbReference type="PROSITE-ProRule" id="PRU00335"/>
    </source>
</evidence>
<dbReference type="PANTHER" id="PTHR30055:SF209">
    <property type="entry name" value="POSSIBLE TRANSCRIPTIONAL REGULATORY PROTEIN (PROBABLY TETR-FAMILY)"/>
    <property type="match status" value="1"/>
</dbReference>
<proteinExistence type="predicted"/>
<dbReference type="InterPro" id="IPR009057">
    <property type="entry name" value="Homeodomain-like_sf"/>
</dbReference>
<evidence type="ECO:0000313" key="6">
    <source>
        <dbReference type="Proteomes" id="UP000605568"/>
    </source>
</evidence>
<feature type="DNA-binding region" description="H-T-H motif" evidence="2">
    <location>
        <begin position="50"/>
        <end position="69"/>
    </location>
</feature>
<dbReference type="PROSITE" id="PS50977">
    <property type="entry name" value="HTH_TETR_2"/>
    <property type="match status" value="1"/>
</dbReference>
<dbReference type="InterPro" id="IPR050109">
    <property type="entry name" value="HTH-type_TetR-like_transc_reg"/>
</dbReference>
<dbReference type="EMBL" id="BNAR01000005">
    <property type="protein sequence ID" value="GHH42336.1"/>
    <property type="molecule type" value="Genomic_DNA"/>
</dbReference>
<gene>
    <name evidence="5" type="ORF">GCM10017774_38540</name>
</gene>
<feature type="region of interest" description="Disordered" evidence="3">
    <location>
        <begin position="1"/>
        <end position="23"/>
    </location>
</feature>
<evidence type="ECO:0000313" key="5">
    <source>
        <dbReference type="EMBL" id="GHH42336.1"/>
    </source>
</evidence>
<protein>
    <submittedName>
        <fullName evidence="5">TetR family transcriptional regulator</fullName>
    </submittedName>
</protein>
<sequence>MHFYEGRRPVSDRQAAPRGGRKLRSDTLRNRRRLFEAVRELAREAPDELTMQAVASRAEIGPATAYRYYSSLDEVLAAYVLSVVEELNEFTTESTAQGRPLFDATVDKWLDLLVEHGPALVQLRSRRGYLERLHNGNEIIETMRKAWSEPVLALLGDLELPTKMLEHALFLNNMIYDPREVLDLMNETSLSRREIVTRLTEAFCGALRGWARVG</sequence>
<accession>A0ABQ3MPP0</accession>
<keyword evidence="6" id="KW-1185">Reference proteome</keyword>
<reference evidence="6" key="1">
    <citation type="journal article" date="2019" name="Int. J. Syst. Evol. Microbiol.">
        <title>The Global Catalogue of Microorganisms (GCM) 10K type strain sequencing project: providing services to taxonomists for standard genome sequencing and annotation.</title>
        <authorList>
            <consortium name="The Broad Institute Genomics Platform"/>
            <consortium name="The Broad Institute Genome Sequencing Center for Infectious Disease"/>
            <person name="Wu L."/>
            <person name="Ma J."/>
        </authorList>
    </citation>
    <scope>NUCLEOTIDE SEQUENCE [LARGE SCALE GENOMIC DNA]</scope>
    <source>
        <strain evidence="6">CGMCC 4.7367</strain>
    </source>
</reference>
<evidence type="ECO:0000256" key="3">
    <source>
        <dbReference type="SAM" id="MobiDB-lite"/>
    </source>
</evidence>
<comment type="caution">
    <text evidence="5">The sequence shown here is derived from an EMBL/GenBank/DDBJ whole genome shotgun (WGS) entry which is preliminary data.</text>
</comment>
<evidence type="ECO:0000256" key="1">
    <source>
        <dbReference type="ARBA" id="ARBA00023125"/>
    </source>
</evidence>
<dbReference type="Proteomes" id="UP000605568">
    <property type="component" value="Unassembled WGS sequence"/>
</dbReference>
<dbReference type="PANTHER" id="PTHR30055">
    <property type="entry name" value="HTH-TYPE TRANSCRIPTIONAL REGULATOR RUTR"/>
    <property type="match status" value="1"/>
</dbReference>
<dbReference type="Pfam" id="PF00440">
    <property type="entry name" value="TetR_N"/>
    <property type="match status" value="1"/>
</dbReference>
<organism evidence="5 6">
    <name type="scientific">Lentzea cavernae</name>
    <dbReference type="NCBI Taxonomy" id="2020703"/>
    <lineage>
        <taxon>Bacteria</taxon>
        <taxon>Bacillati</taxon>
        <taxon>Actinomycetota</taxon>
        <taxon>Actinomycetes</taxon>
        <taxon>Pseudonocardiales</taxon>
        <taxon>Pseudonocardiaceae</taxon>
        <taxon>Lentzea</taxon>
    </lineage>
</organism>
<feature type="domain" description="HTH tetR-type" evidence="4">
    <location>
        <begin position="27"/>
        <end position="87"/>
    </location>
</feature>
<keyword evidence="1 2" id="KW-0238">DNA-binding</keyword>
<dbReference type="InterPro" id="IPR001647">
    <property type="entry name" value="HTH_TetR"/>
</dbReference>
<dbReference type="Gene3D" id="1.10.357.10">
    <property type="entry name" value="Tetracycline Repressor, domain 2"/>
    <property type="match status" value="1"/>
</dbReference>